<dbReference type="Pfam" id="PF11931">
    <property type="entry name" value="SF3a60_Prp9_C"/>
    <property type="match status" value="1"/>
</dbReference>
<evidence type="ECO:0000256" key="3">
    <source>
        <dbReference type="ARBA" id="ARBA00022723"/>
    </source>
</evidence>
<dbReference type="PROSITE" id="PS50171">
    <property type="entry name" value="ZF_MATRIN"/>
    <property type="match status" value="1"/>
</dbReference>
<dbReference type="AlphaFoldDB" id="A0A8S1IKG9"/>
<evidence type="ECO:0000256" key="2">
    <source>
        <dbReference type="ARBA" id="ARBA00022664"/>
    </source>
</evidence>
<proteinExistence type="predicted"/>
<dbReference type="GO" id="GO:0005681">
    <property type="term" value="C:spliceosomal complex"/>
    <property type="evidence" value="ECO:0007669"/>
    <property type="project" value="InterPro"/>
</dbReference>
<evidence type="ECO:0000256" key="5">
    <source>
        <dbReference type="ARBA" id="ARBA00022833"/>
    </source>
</evidence>
<sequence length="273" mass="31775">MPDVSSIVDVEAFADVDGLEAVGADRLKEALQALGLKCGGTVRQRAERLFKIKGRELQELEPSLFVKGSRPAALVSEEDRRRTTAATYYIAFTEAKIERLVEMLGSVLEDTKGRVEKKMTQTVREREAEMEEAEMEVEEEDTDEEEEYIYNPLKLPLGWDGKPIPYWLYKLHGLNQEFKCEICGNYSYWGRRAFEKHFKEWRHQNNMRALGIPNNKNFYEITKIEDAVALWENMQRRDKGGWRPDVDEECEDEDGNVYSKKTYEDMKRQGLIP</sequence>
<dbReference type="Proteomes" id="UP000708148">
    <property type="component" value="Unassembled WGS sequence"/>
</dbReference>
<dbReference type="PANTHER" id="PTHR12786">
    <property type="entry name" value="SPLICING FACTOR SF3A-RELATED"/>
    <property type="match status" value="1"/>
</dbReference>
<dbReference type="InterPro" id="IPR025086">
    <property type="entry name" value="SDE2/SF3A3_SAP"/>
</dbReference>
<evidence type="ECO:0000256" key="7">
    <source>
        <dbReference type="ARBA" id="ARBA00023242"/>
    </source>
</evidence>
<comment type="subcellular location">
    <subcellularLocation>
        <location evidence="1">Nucleus</location>
    </subcellularLocation>
</comment>
<evidence type="ECO:0000313" key="11">
    <source>
        <dbReference type="Proteomes" id="UP000708148"/>
    </source>
</evidence>
<reference evidence="10" key="1">
    <citation type="submission" date="2020-12" db="EMBL/GenBank/DDBJ databases">
        <authorList>
            <person name="Iha C."/>
        </authorList>
    </citation>
    <scope>NUCLEOTIDE SEQUENCE</scope>
</reference>
<name>A0A8S1IKG9_9CHLO</name>
<dbReference type="PANTHER" id="PTHR12786:SF2">
    <property type="entry name" value="SPLICING FACTOR 3A SUBUNIT 3"/>
    <property type="match status" value="1"/>
</dbReference>
<dbReference type="GO" id="GO:0000398">
    <property type="term" value="P:mRNA splicing, via spliceosome"/>
    <property type="evidence" value="ECO:0007669"/>
    <property type="project" value="InterPro"/>
</dbReference>
<evidence type="ECO:0000313" key="10">
    <source>
        <dbReference type="EMBL" id="CAD7695224.1"/>
    </source>
</evidence>
<keyword evidence="11" id="KW-1185">Reference proteome</keyword>
<keyword evidence="2" id="KW-0507">mRNA processing</keyword>
<keyword evidence="5" id="KW-0862">Zinc</keyword>
<dbReference type="InterPro" id="IPR024598">
    <property type="entry name" value="SF3a60/Prp9_C"/>
</dbReference>
<keyword evidence="3" id="KW-0479">Metal-binding</keyword>
<evidence type="ECO:0000256" key="4">
    <source>
        <dbReference type="ARBA" id="ARBA00022771"/>
    </source>
</evidence>
<evidence type="ECO:0000259" key="9">
    <source>
        <dbReference type="PROSITE" id="PS50171"/>
    </source>
</evidence>
<feature type="coiled-coil region" evidence="8">
    <location>
        <begin position="116"/>
        <end position="143"/>
    </location>
</feature>
<dbReference type="EMBL" id="CAJHUC010000319">
    <property type="protein sequence ID" value="CAD7695224.1"/>
    <property type="molecule type" value="Genomic_DNA"/>
</dbReference>
<dbReference type="InterPro" id="IPR051421">
    <property type="entry name" value="RNA_Proc_DNA_Dmg_Regulator"/>
</dbReference>
<organism evidence="10 11">
    <name type="scientific">Ostreobium quekettii</name>
    <dbReference type="NCBI Taxonomy" id="121088"/>
    <lineage>
        <taxon>Eukaryota</taxon>
        <taxon>Viridiplantae</taxon>
        <taxon>Chlorophyta</taxon>
        <taxon>core chlorophytes</taxon>
        <taxon>Ulvophyceae</taxon>
        <taxon>TCBD clade</taxon>
        <taxon>Bryopsidales</taxon>
        <taxon>Ostreobineae</taxon>
        <taxon>Ostreobiaceae</taxon>
        <taxon>Ostreobium</taxon>
    </lineage>
</organism>
<evidence type="ECO:0000256" key="1">
    <source>
        <dbReference type="ARBA" id="ARBA00004123"/>
    </source>
</evidence>
<keyword evidence="7" id="KW-0539">Nucleus</keyword>
<accession>A0A8S1IKG9</accession>
<dbReference type="GO" id="GO:0003723">
    <property type="term" value="F:RNA binding"/>
    <property type="evidence" value="ECO:0007669"/>
    <property type="project" value="InterPro"/>
</dbReference>
<keyword evidence="6" id="KW-0508">mRNA splicing</keyword>
<keyword evidence="8" id="KW-0175">Coiled coil</keyword>
<dbReference type="InterPro" id="IPR000690">
    <property type="entry name" value="Matrin/U1-C_Znf_C2H2"/>
</dbReference>
<dbReference type="Pfam" id="PF13297">
    <property type="entry name" value="SDE2_2C"/>
    <property type="match status" value="1"/>
</dbReference>
<evidence type="ECO:0000256" key="8">
    <source>
        <dbReference type="SAM" id="Coils"/>
    </source>
</evidence>
<gene>
    <name evidence="10" type="ORF">OSTQU699_LOCUS585</name>
</gene>
<feature type="domain" description="Matrin-type" evidence="9">
    <location>
        <begin position="178"/>
        <end position="209"/>
    </location>
</feature>
<keyword evidence="4" id="KW-0863">Zinc-finger</keyword>
<protein>
    <recommendedName>
        <fullName evidence="9">Matrin-type domain-containing protein</fullName>
    </recommendedName>
</protein>
<evidence type="ECO:0000256" key="6">
    <source>
        <dbReference type="ARBA" id="ARBA00023187"/>
    </source>
</evidence>
<comment type="caution">
    <text evidence="10">The sequence shown here is derived from an EMBL/GenBank/DDBJ whole genome shotgun (WGS) entry which is preliminary data.</text>
</comment>
<dbReference type="OrthoDB" id="2160351at2759"/>
<dbReference type="GO" id="GO:0008270">
    <property type="term" value="F:zinc ion binding"/>
    <property type="evidence" value="ECO:0007669"/>
    <property type="project" value="UniProtKB-KW"/>
</dbReference>